<dbReference type="InterPro" id="IPR041698">
    <property type="entry name" value="Methyltransf_25"/>
</dbReference>
<gene>
    <name evidence="2" type="ORF">KSB_41830</name>
</gene>
<proteinExistence type="predicted"/>
<accession>A0ABQ3USC7</accession>
<dbReference type="RefSeq" id="WP_201372272.1">
    <property type="nucleotide sequence ID" value="NZ_BNJG01000001.1"/>
</dbReference>
<feature type="domain" description="Methyltransferase" evidence="1">
    <location>
        <begin position="95"/>
        <end position="187"/>
    </location>
</feature>
<sequence length="314" mass="35754">MSFFDLFTRLFRASNYRNAGSDILASSVIDHTRAEEWTVAYVDGAGRRRRTDVPYLLPKDDQEIQRLDYQHYILRQVLQGNISAPFQLEAQQGYVLDVGCGSGRWASEVATSYPHLQVIGLDLEEANIKASSRPLNYQFTQGNVLEKLPFPDESMTYVHQRLLVAAIPAAKWPWVVQELARVTRRGGWVELVEMGSGFVREGAATQQFMTWFRQLSQMRGIDLEVMGRLDVLLQQAGLHHVQKKTLNLPVGTWGGRMGELLARDMLSGWPSLQPLCQQYLNIPKETFDAVIASLEAEWNSHQTEYEVYVVYGQK</sequence>
<dbReference type="PANTHER" id="PTHR43591">
    <property type="entry name" value="METHYLTRANSFERASE"/>
    <property type="match status" value="1"/>
</dbReference>
<organism evidence="2 3">
    <name type="scientific">Ktedonobacter robiniae</name>
    <dbReference type="NCBI Taxonomy" id="2778365"/>
    <lineage>
        <taxon>Bacteria</taxon>
        <taxon>Bacillati</taxon>
        <taxon>Chloroflexota</taxon>
        <taxon>Ktedonobacteria</taxon>
        <taxon>Ktedonobacterales</taxon>
        <taxon>Ktedonobacteraceae</taxon>
        <taxon>Ktedonobacter</taxon>
    </lineage>
</organism>
<dbReference type="EMBL" id="BNJG01000001">
    <property type="protein sequence ID" value="GHO55708.1"/>
    <property type="molecule type" value="Genomic_DNA"/>
</dbReference>
<dbReference type="SUPFAM" id="SSF53335">
    <property type="entry name" value="S-adenosyl-L-methionine-dependent methyltransferases"/>
    <property type="match status" value="1"/>
</dbReference>
<reference evidence="2 3" key="1">
    <citation type="journal article" date="2021" name="Int. J. Syst. Evol. Microbiol.">
        <title>Reticulibacter mediterranei gen. nov., sp. nov., within the new family Reticulibacteraceae fam. nov., and Ktedonospora formicarum gen. nov., sp. nov., Ktedonobacter robiniae sp. nov., Dictyobacter formicarum sp. nov. and Dictyobacter arantiisoli sp. nov., belonging to the class Ktedonobacteria.</title>
        <authorList>
            <person name="Yabe S."/>
            <person name="Zheng Y."/>
            <person name="Wang C.M."/>
            <person name="Sakai Y."/>
            <person name="Abe K."/>
            <person name="Yokota A."/>
            <person name="Donadio S."/>
            <person name="Cavaletti L."/>
            <person name="Monciardini P."/>
        </authorList>
    </citation>
    <scope>NUCLEOTIDE SEQUENCE [LARGE SCALE GENOMIC DNA]</scope>
    <source>
        <strain evidence="2 3">SOSP1-30</strain>
    </source>
</reference>
<dbReference type="Proteomes" id="UP000654345">
    <property type="component" value="Unassembled WGS sequence"/>
</dbReference>
<name>A0ABQ3USC7_9CHLR</name>
<dbReference type="Pfam" id="PF13649">
    <property type="entry name" value="Methyltransf_25"/>
    <property type="match status" value="1"/>
</dbReference>
<comment type="caution">
    <text evidence="2">The sequence shown here is derived from an EMBL/GenBank/DDBJ whole genome shotgun (WGS) entry which is preliminary data.</text>
</comment>
<protein>
    <recommendedName>
        <fullName evidence="1">Methyltransferase domain-containing protein</fullName>
    </recommendedName>
</protein>
<dbReference type="InterPro" id="IPR029063">
    <property type="entry name" value="SAM-dependent_MTases_sf"/>
</dbReference>
<evidence type="ECO:0000313" key="2">
    <source>
        <dbReference type="EMBL" id="GHO55708.1"/>
    </source>
</evidence>
<dbReference type="CDD" id="cd02440">
    <property type="entry name" value="AdoMet_MTases"/>
    <property type="match status" value="1"/>
</dbReference>
<evidence type="ECO:0000313" key="3">
    <source>
        <dbReference type="Proteomes" id="UP000654345"/>
    </source>
</evidence>
<dbReference type="PANTHER" id="PTHR43591:SF24">
    <property type="entry name" value="2-METHOXY-6-POLYPRENYL-1,4-BENZOQUINOL METHYLASE, MITOCHONDRIAL"/>
    <property type="match status" value="1"/>
</dbReference>
<keyword evidence="3" id="KW-1185">Reference proteome</keyword>
<evidence type="ECO:0000259" key="1">
    <source>
        <dbReference type="Pfam" id="PF13649"/>
    </source>
</evidence>
<dbReference type="Gene3D" id="3.40.50.150">
    <property type="entry name" value="Vaccinia Virus protein VP39"/>
    <property type="match status" value="1"/>
</dbReference>